<reference evidence="7" key="2">
    <citation type="submission" date="2018-07" db="EMBL/GenBank/DDBJ databases">
        <authorList>
            <consortium name="NCBI Pathogen Detection Project"/>
        </authorList>
    </citation>
    <scope>NUCLEOTIDE SEQUENCE</scope>
    <source>
        <strain evidence="4">Salmonella enterica</strain>
    </source>
</reference>
<evidence type="ECO:0000313" key="5">
    <source>
        <dbReference type="EMBL" id="HAB3740913.1"/>
    </source>
</evidence>
<organism evidence="1">
    <name type="scientific">Salmonella derby</name>
    <dbReference type="NCBI Taxonomy" id="28144"/>
    <lineage>
        <taxon>Bacteria</taxon>
        <taxon>Pseudomonadati</taxon>
        <taxon>Pseudomonadota</taxon>
        <taxon>Gammaproteobacteria</taxon>
        <taxon>Enterobacterales</taxon>
        <taxon>Enterobacteriaceae</taxon>
        <taxon>Salmonella</taxon>
    </lineage>
</organism>
<evidence type="ECO:0000313" key="6">
    <source>
        <dbReference type="EMBL" id="HAB5093251.1"/>
    </source>
</evidence>
<evidence type="ECO:0000313" key="4">
    <source>
        <dbReference type="EMBL" id="HAB1714537.1"/>
    </source>
</evidence>
<evidence type="ECO:0000313" key="7">
    <source>
        <dbReference type="EMBL" id="HAE9594401.1"/>
    </source>
</evidence>
<dbReference type="EMBL" id="AAMDYK010000013">
    <property type="protein sequence ID" value="EDG3714408.1"/>
    <property type="molecule type" value="Genomic_DNA"/>
</dbReference>
<reference evidence="4" key="1">
    <citation type="journal article" date="2018" name="Genome Biol.">
        <title>SKESA: strategic k-mer extension for scrupulous assemblies.</title>
        <authorList>
            <person name="Souvorov A."/>
            <person name="Agarwala R."/>
            <person name="Lipman D.J."/>
        </authorList>
    </citation>
    <scope>NUCLEOTIDE SEQUENCE</scope>
    <source>
        <strain evidence="4">Salmonella enterica</strain>
    </source>
</reference>
<dbReference type="EMBL" id="DAAGNA010000057">
    <property type="protein sequence ID" value="HAB3740913.1"/>
    <property type="molecule type" value="Genomic_DNA"/>
</dbReference>
<sequence>MQLFALRVLMRPRDPDLFSKGSVQKDIVHFENAIVFSAQKLHLTSSTPSVHKKTSYTLKLSIKPTEGVMAGVISKQQKIKGHDKDFREFDVDNYPPIVWIWDREEQVLLVEKKTAVFKDAHQVAKAFEDLANNDYLAQLGLRVFIEACLEMEDFWSEYHRLQFIDKVSFTLITPNIFGSSKQALTDDLRKLEADTNANAVTTTFENTDGNLKLKGSHWASVFVDWVKDGGGSWLIKGRKTLKSKPTTVSSNQTAKIVLIEGEISEIQLDGYSPSDIKEIIALHQKRYTYKNEESRRLD</sequence>
<evidence type="ECO:0000313" key="2">
    <source>
        <dbReference type="EMBL" id="EDG3714408.1"/>
    </source>
</evidence>
<reference evidence="1" key="3">
    <citation type="submission" date="2019-01" db="EMBL/GenBank/DDBJ databases">
        <authorList>
            <person name="Ashton P.M."/>
            <person name="Dallman T."/>
            <person name="Nair S."/>
            <person name="De Pinna E."/>
            <person name="Peters T."/>
            <person name="Grant K."/>
        </authorList>
    </citation>
    <scope>NUCLEOTIDE SEQUENCE</scope>
    <source>
        <strain evidence="2">304435</strain>
        <strain evidence="3">318351</strain>
        <strain evidence="1">620480</strain>
    </source>
</reference>
<dbReference type="EMBL" id="DAAGYQ010000007">
    <property type="protein sequence ID" value="HAB5093251.1"/>
    <property type="molecule type" value="Genomic_DNA"/>
</dbReference>
<protein>
    <submittedName>
        <fullName evidence="1">Uncharacterized protein</fullName>
    </submittedName>
</protein>
<name>A0A5X8K0X8_SALDE</name>
<dbReference type="EMBL" id="AAHWEW010000015">
    <property type="protein sequence ID" value="ECB0111850.1"/>
    <property type="molecule type" value="Genomic_DNA"/>
</dbReference>
<evidence type="ECO:0000313" key="1">
    <source>
        <dbReference type="EMBL" id="ECB0111850.1"/>
    </source>
</evidence>
<evidence type="ECO:0000313" key="3">
    <source>
        <dbReference type="EMBL" id="EDG4922881.1"/>
    </source>
</evidence>
<dbReference type="EMBL" id="DAATPR010000054">
    <property type="protein sequence ID" value="HAE9594401.1"/>
    <property type="molecule type" value="Genomic_DNA"/>
</dbReference>
<dbReference type="EMBL" id="AAMEJC010000032">
    <property type="protein sequence ID" value="EDG4922881.1"/>
    <property type="molecule type" value="Genomic_DNA"/>
</dbReference>
<proteinExistence type="predicted"/>
<accession>A0A5X8K0X8</accession>
<gene>
    <name evidence="3" type="ORF">B7M71_13290</name>
    <name evidence="2" type="ORF">B7M84_16805</name>
    <name evidence="1" type="ORF">EUR47_17115</name>
    <name evidence="7" type="ORF">G4X31_003798</name>
    <name evidence="6" type="ORF">GB096_12045</name>
    <name evidence="5" type="ORF">GBV43_17000</name>
    <name evidence="4" type="ORF">GBY02_18500</name>
</gene>
<dbReference type="EMBL" id="DAAFWD010000013">
    <property type="protein sequence ID" value="HAB1714537.1"/>
    <property type="molecule type" value="Genomic_DNA"/>
</dbReference>
<comment type="caution">
    <text evidence="1">The sequence shown here is derived from an EMBL/GenBank/DDBJ whole genome shotgun (WGS) entry which is preliminary data.</text>
</comment>
<dbReference type="RefSeq" id="WP_045292370.1">
    <property type="nucleotide sequence ID" value="NZ_CBDGJQ010000005.1"/>
</dbReference>
<dbReference type="AlphaFoldDB" id="A0A5X8K0X8"/>